<organism evidence="1 2">
    <name type="scientific">Caerostris extrusa</name>
    <name type="common">Bark spider</name>
    <name type="synonym">Caerostris bankana</name>
    <dbReference type="NCBI Taxonomy" id="172846"/>
    <lineage>
        <taxon>Eukaryota</taxon>
        <taxon>Metazoa</taxon>
        <taxon>Ecdysozoa</taxon>
        <taxon>Arthropoda</taxon>
        <taxon>Chelicerata</taxon>
        <taxon>Arachnida</taxon>
        <taxon>Araneae</taxon>
        <taxon>Araneomorphae</taxon>
        <taxon>Entelegynae</taxon>
        <taxon>Araneoidea</taxon>
        <taxon>Araneidae</taxon>
        <taxon>Caerostris</taxon>
    </lineage>
</organism>
<evidence type="ECO:0000313" key="1">
    <source>
        <dbReference type="EMBL" id="GIY91636.1"/>
    </source>
</evidence>
<keyword evidence="2" id="KW-1185">Reference proteome</keyword>
<proteinExistence type="predicted"/>
<dbReference type="Proteomes" id="UP001054945">
    <property type="component" value="Unassembled WGS sequence"/>
</dbReference>
<sequence>MLTFQRVAPISKLSTNFSLQQTVNKLGVSKDPRLCNSTMVGQGTLTTGEFQDSPLRLGPTPTLNHIINHGSTLKERFETTTSDELLDPNSSNSLHHWYHLGLMVHG</sequence>
<dbReference type="EMBL" id="BPLR01000033">
    <property type="protein sequence ID" value="GIY91636.1"/>
    <property type="molecule type" value="Genomic_DNA"/>
</dbReference>
<evidence type="ECO:0000313" key="2">
    <source>
        <dbReference type="Proteomes" id="UP001054945"/>
    </source>
</evidence>
<gene>
    <name evidence="1" type="ORF">CEXT_519981</name>
</gene>
<protein>
    <submittedName>
        <fullName evidence="1">Uncharacterized protein</fullName>
    </submittedName>
</protein>
<comment type="caution">
    <text evidence="1">The sequence shown here is derived from an EMBL/GenBank/DDBJ whole genome shotgun (WGS) entry which is preliminary data.</text>
</comment>
<dbReference type="AlphaFoldDB" id="A0AAV4XCF8"/>
<accession>A0AAV4XCF8</accession>
<name>A0AAV4XCF8_CAEEX</name>
<reference evidence="1 2" key="1">
    <citation type="submission" date="2021-06" db="EMBL/GenBank/DDBJ databases">
        <title>Caerostris extrusa draft genome.</title>
        <authorList>
            <person name="Kono N."/>
            <person name="Arakawa K."/>
        </authorList>
    </citation>
    <scope>NUCLEOTIDE SEQUENCE [LARGE SCALE GENOMIC DNA]</scope>
</reference>